<comment type="similarity">
    <text evidence="1">Belongs to the DedA family.</text>
</comment>
<sequence length="162" mass="18387">MEIANQLISQYGYFAIFILLTLGIFGLPIPDEALMTLLGYFTHIGTLNYGLTIFIATLGALLGMVISYIIGKKAGRPLINKLGKWLRIKESRILKVEAWIKRFGPFSLLIAYFIPGVRHLTFYFCGIAHMRLRTYMLYGGIGALVWCFIFITIGKLLNIMWV</sequence>
<feature type="transmembrane region" description="Helical" evidence="2">
    <location>
        <begin position="109"/>
        <end position="129"/>
    </location>
</feature>
<dbReference type="AlphaFoldDB" id="A0A437KAQ4"/>
<dbReference type="Proteomes" id="UP000288024">
    <property type="component" value="Unassembled WGS sequence"/>
</dbReference>
<proteinExistence type="inferred from homology"/>
<dbReference type="PANTHER" id="PTHR42709:SF9">
    <property type="entry name" value="ALKALINE PHOSPHATASE LIKE PROTEIN"/>
    <property type="match status" value="1"/>
</dbReference>
<evidence type="ECO:0000259" key="3">
    <source>
        <dbReference type="Pfam" id="PF09335"/>
    </source>
</evidence>
<feature type="transmembrane region" description="Helical" evidence="2">
    <location>
        <begin position="12"/>
        <end position="29"/>
    </location>
</feature>
<dbReference type="EMBL" id="RZTZ01000004">
    <property type="protein sequence ID" value="RVT62539.1"/>
    <property type="molecule type" value="Genomic_DNA"/>
</dbReference>
<name>A0A437KAQ4_9BACI</name>
<dbReference type="GO" id="GO:0005886">
    <property type="term" value="C:plasma membrane"/>
    <property type="evidence" value="ECO:0007669"/>
    <property type="project" value="TreeGrafter"/>
</dbReference>
<dbReference type="InterPro" id="IPR032816">
    <property type="entry name" value="VTT_dom"/>
</dbReference>
<organism evidence="4 5">
    <name type="scientific">Niallia taxi</name>
    <dbReference type="NCBI Taxonomy" id="2499688"/>
    <lineage>
        <taxon>Bacteria</taxon>
        <taxon>Bacillati</taxon>
        <taxon>Bacillota</taxon>
        <taxon>Bacilli</taxon>
        <taxon>Bacillales</taxon>
        <taxon>Bacillaceae</taxon>
        <taxon>Niallia</taxon>
    </lineage>
</organism>
<keyword evidence="5" id="KW-1185">Reference proteome</keyword>
<evidence type="ECO:0000256" key="2">
    <source>
        <dbReference type="SAM" id="Phobius"/>
    </source>
</evidence>
<feature type="transmembrane region" description="Helical" evidence="2">
    <location>
        <begin position="135"/>
        <end position="157"/>
    </location>
</feature>
<dbReference type="Pfam" id="PF09335">
    <property type="entry name" value="VTT_dom"/>
    <property type="match status" value="1"/>
</dbReference>
<feature type="transmembrane region" description="Helical" evidence="2">
    <location>
        <begin position="49"/>
        <end position="71"/>
    </location>
</feature>
<evidence type="ECO:0000313" key="4">
    <source>
        <dbReference type="EMBL" id="RVT62539.1"/>
    </source>
</evidence>
<protein>
    <submittedName>
        <fullName evidence="4">DedA family protein</fullName>
    </submittedName>
</protein>
<evidence type="ECO:0000256" key="1">
    <source>
        <dbReference type="ARBA" id="ARBA00010792"/>
    </source>
</evidence>
<reference evidence="4 5" key="1">
    <citation type="submission" date="2019-01" db="EMBL/GenBank/DDBJ databases">
        <title>Bacillus sp. M5HDSG1-1, whole genome shotgun sequence.</title>
        <authorList>
            <person name="Tuo L."/>
        </authorList>
    </citation>
    <scope>NUCLEOTIDE SEQUENCE [LARGE SCALE GENOMIC DNA]</scope>
    <source>
        <strain evidence="4 5">M5HDSG1-1</strain>
    </source>
</reference>
<dbReference type="PANTHER" id="PTHR42709">
    <property type="entry name" value="ALKALINE PHOSPHATASE LIKE PROTEIN"/>
    <property type="match status" value="1"/>
</dbReference>
<dbReference type="RefSeq" id="WP_127738490.1">
    <property type="nucleotide sequence ID" value="NZ_CP196003.1"/>
</dbReference>
<feature type="domain" description="VTT" evidence="3">
    <location>
        <begin position="29"/>
        <end position="155"/>
    </location>
</feature>
<dbReference type="InterPro" id="IPR051311">
    <property type="entry name" value="DedA_domain"/>
</dbReference>
<keyword evidence="2" id="KW-0812">Transmembrane</keyword>
<keyword evidence="2" id="KW-0472">Membrane</keyword>
<comment type="caution">
    <text evidence="4">The sequence shown here is derived from an EMBL/GenBank/DDBJ whole genome shotgun (WGS) entry which is preliminary data.</text>
</comment>
<evidence type="ECO:0000313" key="5">
    <source>
        <dbReference type="Proteomes" id="UP000288024"/>
    </source>
</evidence>
<gene>
    <name evidence="4" type="ORF">EM808_12170</name>
</gene>
<accession>A0A437KAQ4</accession>
<keyword evidence="2" id="KW-1133">Transmembrane helix</keyword>